<proteinExistence type="predicted"/>
<dbReference type="GO" id="GO:0005886">
    <property type="term" value="C:plasma membrane"/>
    <property type="evidence" value="ECO:0007669"/>
    <property type="project" value="InterPro"/>
</dbReference>
<sequence>MNDKTIKRLFVCDQPHKHWYEYIYNIYHLDSPHNSKHLFDIYSLTHIFWPMLIVLVTNNIFNNNILIPIIIAIFVTYFEKHENSTEQIIKYRRIEIDSNGKSTYRGDSLINVLGDMFINLFAIYIAYNSSNIENITILIIIFLVITNIAGLSYWTDFYSFMS</sequence>
<protein>
    <submittedName>
        <fullName evidence="6">DUF2585 protein</fullName>
    </submittedName>
</protein>
<dbReference type="EMBL" id="MT418680">
    <property type="protein sequence ID" value="QKF93753.1"/>
    <property type="molecule type" value="Genomic_DNA"/>
</dbReference>
<dbReference type="InterPro" id="IPR019691">
    <property type="entry name" value="DUF2585"/>
</dbReference>
<evidence type="ECO:0000313" key="7">
    <source>
        <dbReference type="Proteomes" id="UP001162001"/>
    </source>
</evidence>
<gene>
    <name evidence="6" type="ORF">Fadolivirus_1_295</name>
</gene>
<keyword evidence="7" id="KW-1185">Reference proteome</keyword>
<feature type="transmembrane region" description="Helical" evidence="5">
    <location>
        <begin position="108"/>
        <end position="127"/>
    </location>
</feature>
<keyword evidence="1" id="KW-1003">Cell membrane</keyword>
<reference evidence="6 7" key="1">
    <citation type="submission" date="2020-04" db="EMBL/GenBank/DDBJ databases">
        <title>Advantages and limits of metagenomic assembly and binning of a giant virus.</title>
        <authorList>
            <person name="Schulz F."/>
            <person name="Andreani J."/>
            <person name="Francis R."/>
            <person name="Boudjemaa H."/>
            <person name="Bou Khalil J.Y."/>
            <person name="Lee J."/>
            <person name="La Scola B."/>
            <person name="Woyke T."/>
        </authorList>
    </citation>
    <scope>NUCLEOTIDE SEQUENCE [LARGE SCALE GENOMIC DNA]</scope>
    <source>
        <strain evidence="6 7">FV1/VV64</strain>
    </source>
</reference>
<keyword evidence="3 5" id="KW-1133">Transmembrane helix</keyword>
<dbReference type="Proteomes" id="UP001162001">
    <property type="component" value="Segment"/>
</dbReference>
<feature type="transmembrane region" description="Helical" evidence="5">
    <location>
        <begin position="134"/>
        <end position="154"/>
    </location>
</feature>
<evidence type="ECO:0000313" key="6">
    <source>
        <dbReference type="EMBL" id="QKF93753.1"/>
    </source>
</evidence>
<keyword evidence="4 5" id="KW-0472">Membrane</keyword>
<feature type="transmembrane region" description="Helical" evidence="5">
    <location>
        <begin position="60"/>
        <end position="78"/>
    </location>
</feature>
<evidence type="ECO:0000256" key="5">
    <source>
        <dbReference type="SAM" id="Phobius"/>
    </source>
</evidence>
<evidence type="ECO:0000256" key="4">
    <source>
        <dbReference type="ARBA" id="ARBA00023136"/>
    </source>
</evidence>
<keyword evidence="2 5" id="KW-0812">Transmembrane</keyword>
<dbReference type="Pfam" id="PF10755">
    <property type="entry name" value="DUF2585"/>
    <property type="match status" value="1"/>
</dbReference>
<organism evidence="6 7">
    <name type="scientific">Fadolivirus FV1/VV64</name>
    <dbReference type="NCBI Taxonomy" id="3070911"/>
    <lineage>
        <taxon>Viruses</taxon>
        <taxon>Varidnaviria</taxon>
        <taxon>Bamfordvirae</taxon>
        <taxon>Nucleocytoviricota</taxon>
        <taxon>Megaviricetes</taxon>
        <taxon>Imitervirales</taxon>
        <taxon>Mimiviridae</taxon>
        <taxon>Klosneuvirinae</taxon>
        <taxon>Fadolivirus</taxon>
        <taxon>Fadolivirus algeromassiliense</taxon>
    </lineage>
</organism>
<evidence type="ECO:0000256" key="2">
    <source>
        <dbReference type="ARBA" id="ARBA00022692"/>
    </source>
</evidence>
<name>A0A7D3UQF8_9VIRU</name>
<accession>A0A7D3UQF8</accession>
<evidence type="ECO:0000256" key="1">
    <source>
        <dbReference type="ARBA" id="ARBA00022475"/>
    </source>
</evidence>
<evidence type="ECO:0000256" key="3">
    <source>
        <dbReference type="ARBA" id="ARBA00022989"/>
    </source>
</evidence>